<dbReference type="EMBL" id="JBHSEF010000023">
    <property type="protein sequence ID" value="MFC4355447.1"/>
    <property type="molecule type" value="Genomic_DNA"/>
</dbReference>
<proteinExistence type="predicted"/>
<evidence type="ECO:0000259" key="1">
    <source>
        <dbReference type="PROSITE" id="PS50883"/>
    </source>
</evidence>
<dbReference type="InterPro" id="IPR018842">
    <property type="entry name" value="YkuI_C"/>
</dbReference>
<gene>
    <name evidence="2" type="ORF">ACFO0S_10335</name>
</gene>
<dbReference type="SUPFAM" id="SSF103190">
    <property type="entry name" value="Sensory domain-like"/>
    <property type="match status" value="1"/>
</dbReference>
<organism evidence="2 3">
    <name type="scientific">Chryseomicrobium palamuruense</name>
    <dbReference type="NCBI Taxonomy" id="682973"/>
    <lineage>
        <taxon>Bacteria</taxon>
        <taxon>Bacillati</taxon>
        <taxon>Bacillota</taxon>
        <taxon>Bacilli</taxon>
        <taxon>Bacillales</taxon>
        <taxon>Caryophanaceae</taxon>
        <taxon>Chryseomicrobium</taxon>
    </lineage>
</organism>
<dbReference type="SUPFAM" id="SSF141868">
    <property type="entry name" value="EAL domain-like"/>
    <property type="match status" value="1"/>
</dbReference>
<dbReference type="Gene3D" id="3.20.20.450">
    <property type="entry name" value="EAL domain"/>
    <property type="match status" value="1"/>
</dbReference>
<dbReference type="InterPro" id="IPR001633">
    <property type="entry name" value="EAL_dom"/>
</dbReference>
<dbReference type="Proteomes" id="UP001595733">
    <property type="component" value="Unassembled WGS sequence"/>
</dbReference>
<sequence length="404" mass="46748">MDALKIMDQLDQLRPALQPIVSAITHQIVGYEVLGRFATEDGVISLGPFFNDPEIPEDFKNEIDGHLLNLAVDHMLEQKLPGYLSINRSGAQLLADDGEVLLQQLEKQEKKGFRMDRFVLEVTEHDIAGDFENLSHLLRYYKTYGLQLAIDHIGGESSNIDRIRTLQPHILKINASLTRSSNLENFQDVLHTLSVLARRIGAVLAYEHIEDVNQLYFAWKNNGHYYQGYYLGKPSCTLTSNQALAIPITEQIHEFVEREKQLIQQRLAFAEACGMRLKKLRKWQSEERADALLHDAQGLFDEEAFRLYICDSNGRQVSSNLRRHGEAWSLEEDIRGANWAFRPYFLETMLQMQLTHKGRLSDLYSDIETREFIRTFSYPLTNDYFLFIDISSSFLTERDYLFMN</sequence>
<dbReference type="Pfam" id="PF00563">
    <property type="entry name" value="EAL"/>
    <property type="match status" value="1"/>
</dbReference>
<protein>
    <submittedName>
        <fullName evidence="2">EAL-associated domain-containing protein</fullName>
    </submittedName>
</protein>
<name>A0ABV8UVT4_9BACL</name>
<feature type="domain" description="EAL" evidence="1">
    <location>
        <begin position="1"/>
        <end position="248"/>
    </location>
</feature>
<dbReference type="InterPro" id="IPR029151">
    <property type="entry name" value="Sensor-like_sf"/>
</dbReference>
<dbReference type="RefSeq" id="WP_378141929.1">
    <property type="nucleotide sequence ID" value="NZ_JBHSEF010000023.1"/>
</dbReference>
<comment type="caution">
    <text evidence="2">The sequence shown here is derived from an EMBL/GenBank/DDBJ whole genome shotgun (WGS) entry which is preliminary data.</text>
</comment>
<dbReference type="Gene3D" id="3.30.450.20">
    <property type="entry name" value="PAS domain"/>
    <property type="match status" value="1"/>
</dbReference>
<accession>A0ABV8UVT4</accession>
<evidence type="ECO:0000313" key="3">
    <source>
        <dbReference type="Proteomes" id="UP001595733"/>
    </source>
</evidence>
<dbReference type="InterPro" id="IPR050706">
    <property type="entry name" value="Cyclic-di-GMP_PDE-like"/>
</dbReference>
<keyword evidence="3" id="KW-1185">Reference proteome</keyword>
<reference evidence="3" key="1">
    <citation type="journal article" date="2019" name="Int. J. Syst. Evol. Microbiol.">
        <title>The Global Catalogue of Microorganisms (GCM) 10K type strain sequencing project: providing services to taxonomists for standard genome sequencing and annotation.</title>
        <authorList>
            <consortium name="The Broad Institute Genomics Platform"/>
            <consortium name="The Broad Institute Genome Sequencing Center for Infectious Disease"/>
            <person name="Wu L."/>
            <person name="Ma J."/>
        </authorList>
    </citation>
    <scope>NUCLEOTIDE SEQUENCE [LARGE SCALE GENOMIC DNA]</scope>
    <source>
        <strain evidence="3">CCUG 50353</strain>
    </source>
</reference>
<dbReference type="SMART" id="SM00052">
    <property type="entry name" value="EAL"/>
    <property type="match status" value="1"/>
</dbReference>
<dbReference type="InterPro" id="IPR035919">
    <property type="entry name" value="EAL_sf"/>
</dbReference>
<dbReference type="PANTHER" id="PTHR33121">
    <property type="entry name" value="CYCLIC DI-GMP PHOSPHODIESTERASE PDEF"/>
    <property type="match status" value="1"/>
</dbReference>
<dbReference type="PANTHER" id="PTHR33121:SF82">
    <property type="entry name" value="SIGNAL TRANSDUCTION PROTEIN CONTAINING A EAL DOMAIN"/>
    <property type="match status" value="1"/>
</dbReference>
<dbReference type="PROSITE" id="PS50883">
    <property type="entry name" value="EAL"/>
    <property type="match status" value="1"/>
</dbReference>
<dbReference type="CDD" id="cd01948">
    <property type="entry name" value="EAL"/>
    <property type="match status" value="1"/>
</dbReference>
<evidence type="ECO:0000313" key="2">
    <source>
        <dbReference type="EMBL" id="MFC4355447.1"/>
    </source>
</evidence>
<dbReference type="Pfam" id="PF10388">
    <property type="entry name" value="YkuI_C"/>
    <property type="match status" value="1"/>
</dbReference>